<dbReference type="RefSeq" id="WP_204776203.1">
    <property type="nucleotide sequence ID" value="NZ_JACJJQ010000010.1"/>
</dbReference>
<dbReference type="InterPro" id="IPR028082">
    <property type="entry name" value="Peripla_BP_I"/>
</dbReference>
<evidence type="ECO:0000259" key="4">
    <source>
        <dbReference type="PROSITE" id="PS50932"/>
    </source>
</evidence>
<dbReference type="PROSITE" id="PS50932">
    <property type="entry name" value="HTH_LACI_2"/>
    <property type="match status" value="1"/>
</dbReference>
<dbReference type="Gene3D" id="1.10.260.40">
    <property type="entry name" value="lambda repressor-like DNA-binding domains"/>
    <property type="match status" value="1"/>
</dbReference>
<comment type="caution">
    <text evidence="5">The sequence shown here is derived from an EMBL/GenBank/DDBJ whole genome shotgun (WGS) entry which is preliminary data.</text>
</comment>
<dbReference type="Proteomes" id="UP000776629">
    <property type="component" value="Unassembled WGS sequence"/>
</dbReference>
<keyword evidence="2 5" id="KW-0238">DNA-binding</keyword>
<name>A0ABS2ENV2_9LACO</name>
<proteinExistence type="predicted"/>
<evidence type="ECO:0000313" key="5">
    <source>
        <dbReference type="EMBL" id="MBM6753772.1"/>
    </source>
</evidence>
<dbReference type="PANTHER" id="PTHR30146">
    <property type="entry name" value="LACI-RELATED TRANSCRIPTIONAL REPRESSOR"/>
    <property type="match status" value="1"/>
</dbReference>
<dbReference type="InterPro" id="IPR000843">
    <property type="entry name" value="HTH_LacI"/>
</dbReference>
<dbReference type="CDD" id="cd01392">
    <property type="entry name" value="HTH_LacI"/>
    <property type="match status" value="1"/>
</dbReference>
<feature type="domain" description="HTH lacI-type" evidence="4">
    <location>
        <begin position="2"/>
        <end position="56"/>
    </location>
</feature>
<organism evidence="5 6">
    <name type="scientific">Limosilactobacillus alvi</name>
    <dbReference type="NCBI Taxonomy" id="990412"/>
    <lineage>
        <taxon>Bacteria</taxon>
        <taxon>Bacillati</taxon>
        <taxon>Bacillota</taxon>
        <taxon>Bacilli</taxon>
        <taxon>Lactobacillales</taxon>
        <taxon>Lactobacillaceae</taxon>
        <taxon>Limosilactobacillus</taxon>
    </lineage>
</organism>
<protein>
    <submittedName>
        <fullName evidence="5">LacI family DNA-binding transcriptional regulator</fullName>
    </submittedName>
</protein>
<dbReference type="SUPFAM" id="SSF47413">
    <property type="entry name" value="lambda repressor-like DNA-binding domains"/>
    <property type="match status" value="1"/>
</dbReference>
<evidence type="ECO:0000256" key="3">
    <source>
        <dbReference type="ARBA" id="ARBA00023163"/>
    </source>
</evidence>
<dbReference type="Pfam" id="PF00356">
    <property type="entry name" value="LacI"/>
    <property type="match status" value="1"/>
</dbReference>
<dbReference type="EMBL" id="JACJJQ010000010">
    <property type="protein sequence ID" value="MBM6753772.1"/>
    <property type="molecule type" value="Genomic_DNA"/>
</dbReference>
<dbReference type="InterPro" id="IPR010982">
    <property type="entry name" value="Lambda_DNA-bd_dom_sf"/>
</dbReference>
<dbReference type="PROSITE" id="PS00356">
    <property type="entry name" value="HTH_LACI_1"/>
    <property type="match status" value="1"/>
</dbReference>
<keyword evidence="3" id="KW-0804">Transcription</keyword>
<reference evidence="5 6" key="1">
    <citation type="journal article" date="2021" name="Sci. Rep.">
        <title>The distribution of antibiotic resistance genes in chicken gut microbiota commensals.</title>
        <authorList>
            <person name="Juricova H."/>
            <person name="Matiasovicova J."/>
            <person name="Kubasova T."/>
            <person name="Cejkova D."/>
            <person name="Rychlik I."/>
        </authorList>
    </citation>
    <scope>NUCLEOTIDE SEQUENCE [LARGE SCALE GENOMIC DNA]</scope>
    <source>
        <strain evidence="5 6">An810</strain>
    </source>
</reference>
<sequence length="314" mass="34838">MSTIKDVAKAAQVSVSTASRALNDNPRISDATIAKVKAIAEQLNYQPNSSAKALSKGEVNIVGVVFPVTNETAPANPFQLDIIRGANTELVDKNYVLATAICQDKASLLKNVQAMVEQSKVHNFLVLYAEEKDPIADYLRKTGQNFVVVGQPTQTTDRYINNDNILAGRKATSYLLEHKQATAPILVRSAKKWQYEQDREIGYQEAMLAKGLTPLVYELEKNDPKAFFLEHPTIDAIISVDDINLLRFYNQLTTINWPTSLPAICFNRSRLLSLASPTAIKVDMMPRKLGAKAVQLLFNRKTQSQLVGFKIIDS</sequence>
<evidence type="ECO:0000256" key="2">
    <source>
        <dbReference type="ARBA" id="ARBA00023125"/>
    </source>
</evidence>
<evidence type="ECO:0000256" key="1">
    <source>
        <dbReference type="ARBA" id="ARBA00023015"/>
    </source>
</evidence>
<dbReference type="InterPro" id="IPR046335">
    <property type="entry name" value="LacI/GalR-like_sensor"/>
</dbReference>
<keyword evidence="6" id="KW-1185">Reference proteome</keyword>
<dbReference type="PANTHER" id="PTHR30146:SF109">
    <property type="entry name" value="HTH-TYPE TRANSCRIPTIONAL REGULATOR GALS"/>
    <property type="match status" value="1"/>
</dbReference>
<evidence type="ECO:0000313" key="6">
    <source>
        <dbReference type="Proteomes" id="UP000776629"/>
    </source>
</evidence>
<dbReference type="SUPFAM" id="SSF53822">
    <property type="entry name" value="Periplasmic binding protein-like I"/>
    <property type="match status" value="1"/>
</dbReference>
<gene>
    <name evidence="5" type="ORF">H5993_03205</name>
</gene>
<dbReference type="SMART" id="SM00354">
    <property type="entry name" value="HTH_LACI"/>
    <property type="match status" value="1"/>
</dbReference>
<dbReference type="Gene3D" id="3.40.50.2300">
    <property type="match status" value="2"/>
</dbReference>
<dbReference type="GO" id="GO:0003677">
    <property type="term" value="F:DNA binding"/>
    <property type="evidence" value="ECO:0007669"/>
    <property type="project" value="UniProtKB-KW"/>
</dbReference>
<keyword evidence="1" id="KW-0805">Transcription regulation</keyword>
<accession>A0ABS2ENV2</accession>
<dbReference type="Pfam" id="PF13377">
    <property type="entry name" value="Peripla_BP_3"/>
    <property type="match status" value="1"/>
</dbReference>